<dbReference type="CDD" id="cd12148">
    <property type="entry name" value="fungal_TF_MHR"/>
    <property type="match status" value="1"/>
</dbReference>
<dbReference type="InterPro" id="IPR050987">
    <property type="entry name" value="AtrR-like"/>
</dbReference>
<gene>
    <name evidence="8" type="ORF">CGXH109_LOCUS90923</name>
</gene>
<dbReference type="Pfam" id="PF04082">
    <property type="entry name" value="Fungal_trans"/>
    <property type="match status" value="1"/>
</dbReference>
<dbReference type="GO" id="GO:0003700">
    <property type="term" value="F:DNA-binding transcription factor activity"/>
    <property type="evidence" value="ECO:0007669"/>
    <property type="project" value="InterPro"/>
</dbReference>
<dbReference type="PANTHER" id="PTHR46910">
    <property type="entry name" value="TRANSCRIPTION FACTOR PDR1"/>
    <property type="match status" value="1"/>
</dbReference>
<keyword evidence="4" id="KW-0804">Transcription</keyword>
<comment type="caution">
    <text evidence="8">The sequence shown here is derived from an EMBL/GenBank/DDBJ whole genome shotgun (WGS) entry which is preliminary data.</text>
</comment>
<proteinExistence type="predicted"/>
<evidence type="ECO:0000256" key="6">
    <source>
        <dbReference type="SAM" id="MobiDB-lite"/>
    </source>
</evidence>
<evidence type="ECO:0000256" key="2">
    <source>
        <dbReference type="ARBA" id="ARBA00023015"/>
    </source>
</evidence>
<feature type="compositionally biased region" description="Polar residues" evidence="6">
    <location>
        <begin position="145"/>
        <end position="159"/>
    </location>
</feature>
<dbReference type="Proteomes" id="UP001152533">
    <property type="component" value="Unassembled WGS sequence"/>
</dbReference>
<dbReference type="SMART" id="SM00906">
    <property type="entry name" value="Fungal_trans"/>
    <property type="match status" value="1"/>
</dbReference>
<name>A0A9W4WBJ8_9PEZI</name>
<dbReference type="EMBL" id="CAMGZC010000776">
    <property type="protein sequence ID" value="CAI0649933.1"/>
    <property type="molecule type" value="Genomic_DNA"/>
</dbReference>
<protein>
    <recommendedName>
        <fullName evidence="7">Xylanolytic transcriptional activator regulatory domain-containing protein</fullName>
    </recommendedName>
</protein>
<dbReference type="GO" id="GO:0008270">
    <property type="term" value="F:zinc ion binding"/>
    <property type="evidence" value="ECO:0007669"/>
    <property type="project" value="InterPro"/>
</dbReference>
<dbReference type="GO" id="GO:0006351">
    <property type="term" value="P:DNA-templated transcription"/>
    <property type="evidence" value="ECO:0007669"/>
    <property type="project" value="InterPro"/>
</dbReference>
<dbReference type="InterPro" id="IPR007219">
    <property type="entry name" value="XnlR_reg_dom"/>
</dbReference>
<feature type="region of interest" description="Disordered" evidence="6">
    <location>
        <begin position="113"/>
        <end position="159"/>
    </location>
</feature>
<dbReference type="GO" id="GO:0003677">
    <property type="term" value="F:DNA binding"/>
    <property type="evidence" value="ECO:0007669"/>
    <property type="project" value="UniProtKB-KW"/>
</dbReference>
<feature type="domain" description="Xylanolytic transcriptional activator regulatory" evidence="7">
    <location>
        <begin position="367"/>
        <end position="441"/>
    </location>
</feature>
<dbReference type="PANTHER" id="PTHR46910:SF37">
    <property type="entry name" value="ZN(II)2CYS6 TRANSCRIPTION FACTOR (EUROFUNG)"/>
    <property type="match status" value="1"/>
</dbReference>
<keyword evidence="3" id="KW-0238">DNA-binding</keyword>
<keyword evidence="9" id="KW-1185">Reference proteome</keyword>
<evidence type="ECO:0000259" key="7">
    <source>
        <dbReference type="SMART" id="SM00906"/>
    </source>
</evidence>
<feature type="region of interest" description="Disordered" evidence="6">
    <location>
        <begin position="165"/>
        <end position="184"/>
    </location>
</feature>
<evidence type="ECO:0000313" key="9">
    <source>
        <dbReference type="Proteomes" id="UP001152533"/>
    </source>
</evidence>
<evidence type="ECO:0000256" key="5">
    <source>
        <dbReference type="ARBA" id="ARBA00023242"/>
    </source>
</evidence>
<evidence type="ECO:0000313" key="8">
    <source>
        <dbReference type="EMBL" id="CAI0649933.1"/>
    </source>
</evidence>
<reference evidence="8" key="1">
    <citation type="submission" date="2022-08" db="EMBL/GenBank/DDBJ databases">
        <authorList>
            <person name="Giroux E."/>
            <person name="Giroux E."/>
        </authorList>
    </citation>
    <scope>NUCLEOTIDE SEQUENCE</scope>
    <source>
        <strain evidence="8">H1091258</strain>
    </source>
</reference>
<sequence length="751" mass="83126">VGLERLAVWFGILSSAPRPKYDAVHVGSPTVGVKGLVAFLYGMQNPKGQVRPQKTGMLGMREIWRRVCLAGEEEEYPARRKEVCISADLVIGVSLYENIVTRLAQMERLVEELQEPKEPKEPKEPSAPKKKATVAKKGPQVLTPEESSSNTNPPQPALTASTISTQVSPASYPPSPASSSPRTAKPYYAGASEGTVGTAGSCSLFSAEGIAKIDTLVGDTRYSDAVRNLLQQVRSFAPKRSLDFSSSPRDYPFPPNDIVIFCVNEYMRTLNNGIRLLQESKVRAAVNAYMYGQPCDEPGWELALNVIIMHELRRRDWNNDNPEHKHYLNNALALIPNAILQTPNPMTIGSLLSLVYYFIFSAENHIAVSILALATQFILLAGYHNPDHPNKVLGHPADVLHRRRLFWQAYVLDHDLMLRIGKPPLISDDFLLELPEEFPADGYGVYYYPGDVTLSYFHQQVRLSQIQGHIYSKLYSQSGEIMSAAALESTIAQLDAELQDWWQTIPELIRPEPQMDLLDADYTKVMSLTVLNFMYFQLIVAIHSAAFRLPLLDEDDDGLRPSVALCVNAARAAIALLKHQQLQHPFTIYLLYQVAWSVDILFVNIIENKTSTTALQDLELIKMVINFFESYDPNYQTVASYHIIKVLYEVASSVVLGCPPGPCSQVQATTSIPCPQILATDATSSLGIPSTSSPRVPPGLEFGGDWGNISLGGHDWFSAGFLQMADWGLPISSQSMPGLYEDTSPLNGNQG</sequence>
<feature type="non-terminal residue" evidence="8">
    <location>
        <position position="751"/>
    </location>
</feature>
<dbReference type="AlphaFoldDB" id="A0A9W4WBJ8"/>
<feature type="compositionally biased region" description="Basic and acidic residues" evidence="6">
    <location>
        <begin position="113"/>
        <end position="127"/>
    </location>
</feature>
<comment type="subcellular location">
    <subcellularLocation>
        <location evidence="1">Nucleus</location>
    </subcellularLocation>
</comment>
<organism evidence="8 9">
    <name type="scientific">Colletotrichum noveboracense</name>
    <dbReference type="NCBI Taxonomy" id="2664923"/>
    <lineage>
        <taxon>Eukaryota</taxon>
        <taxon>Fungi</taxon>
        <taxon>Dikarya</taxon>
        <taxon>Ascomycota</taxon>
        <taxon>Pezizomycotina</taxon>
        <taxon>Sordariomycetes</taxon>
        <taxon>Hypocreomycetidae</taxon>
        <taxon>Glomerellales</taxon>
        <taxon>Glomerellaceae</taxon>
        <taxon>Colletotrichum</taxon>
        <taxon>Colletotrichum gloeosporioides species complex</taxon>
    </lineage>
</organism>
<evidence type="ECO:0000256" key="3">
    <source>
        <dbReference type="ARBA" id="ARBA00023125"/>
    </source>
</evidence>
<feature type="non-terminal residue" evidence="8">
    <location>
        <position position="1"/>
    </location>
</feature>
<accession>A0A9W4WBJ8</accession>
<evidence type="ECO:0000256" key="1">
    <source>
        <dbReference type="ARBA" id="ARBA00004123"/>
    </source>
</evidence>
<keyword evidence="2" id="KW-0805">Transcription regulation</keyword>
<evidence type="ECO:0000256" key="4">
    <source>
        <dbReference type="ARBA" id="ARBA00023163"/>
    </source>
</evidence>
<dbReference type="GO" id="GO:0005634">
    <property type="term" value="C:nucleus"/>
    <property type="evidence" value="ECO:0007669"/>
    <property type="project" value="UniProtKB-SubCell"/>
</dbReference>
<keyword evidence="5" id="KW-0539">Nucleus</keyword>